<dbReference type="InterPro" id="IPR015797">
    <property type="entry name" value="NUDIX_hydrolase-like_dom_sf"/>
</dbReference>
<keyword evidence="9" id="KW-1185">Reference proteome</keyword>
<evidence type="ECO:0000256" key="6">
    <source>
        <dbReference type="ARBA" id="ARBA00023211"/>
    </source>
</evidence>
<proteinExistence type="predicted"/>
<evidence type="ECO:0000256" key="4">
    <source>
        <dbReference type="ARBA" id="ARBA00022801"/>
    </source>
</evidence>
<reference evidence="8 9" key="1">
    <citation type="submission" date="2019-08" db="EMBL/GenBank/DDBJ databases">
        <authorList>
            <person name="Peeters C."/>
        </authorList>
    </citation>
    <scope>NUCLEOTIDE SEQUENCE [LARGE SCALE GENOMIC DNA]</scope>
    <source>
        <strain evidence="8 9">LMG 20602</strain>
    </source>
</reference>
<dbReference type="RefSeq" id="WP_150720179.1">
    <property type="nucleotide sequence ID" value="NZ_CABPRV010000002.1"/>
</dbReference>
<gene>
    <name evidence="8" type="ORF">PCA20602_00920</name>
</gene>
<keyword evidence="3" id="KW-0479">Metal-binding</keyword>
<comment type="caution">
    <text evidence="8">The sequence shown here is derived from an EMBL/GenBank/DDBJ whole genome shotgun (WGS) entry which is preliminary data.</text>
</comment>
<dbReference type="EMBL" id="CABPRV010000002">
    <property type="protein sequence ID" value="VVD77214.1"/>
    <property type="molecule type" value="Genomic_DNA"/>
</dbReference>
<dbReference type="PANTHER" id="PTHR12992">
    <property type="entry name" value="NUDIX HYDROLASE"/>
    <property type="match status" value="1"/>
</dbReference>
<name>A0ABY6VQS9_9BURK</name>
<evidence type="ECO:0000259" key="7">
    <source>
        <dbReference type="PROSITE" id="PS51462"/>
    </source>
</evidence>
<organism evidence="8 9">
    <name type="scientific">Pandoraea capi</name>
    <dbReference type="NCBI Taxonomy" id="2508286"/>
    <lineage>
        <taxon>Bacteria</taxon>
        <taxon>Pseudomonadati</taxon>
        <taxon>Pseudomonadota</taxon>
        <taxon>Betaproteobacteria</taxon>
        <taxon>Burkholderiales</taxon>
        <taxon>Burkholderiaceae</taxon>
        <taxon>Pandoraea</taxon>
    </lineage>
</organism>
<evidence type="ECO:0000313" key="8">
    <source>
        <dbReference type="EMBL" id="VVD77214.1"/>
    </source>
</evidence>
<dbReference type="InterPro" id="IPR000086">
    <property type="entry name" value="NUDIX_hydrolase_dom"/>
</dbReference>
<sequence>METERSFPNTHGALANLLTSTGTHQPLIETIVRGVERYRIPGSMDWAATQRSLDSGDGQWKLSAVLVAIVAQSEPSVLLTTRSSGLREYSSQVSFPGGRPMDEDGNVGTTALREAFEEICLAPGAVQVVGCLPIHKTRKRNHAIVPVIGLIPETAGWEAAPAEVEEVFEFPLSTLLKPELAKQYVDGERAGSWYWAEQRYDIWGVTAVILKSLSGLVHGQDISDNLSRR</sequence>
<keyword evidence="4" id="KW-0378">Hydrolase</keyword>
<keyword evidence="6" id="KW-0464">Manganese</keyword>
<dbReference type="PROSITE" id="PS51462">
    <property type="entry name" value="NUDIX"/>
    <property type="match status" value="1"/>
</dbReference>
<protein>
    <submittedName>
        <fullName evidence="8">Coenzyme A pyrophosphatase</fullName>
    </submittedName>
</protein>
<dbReference type="InterPro" id="IPR045121">
    <property type="entry name" value="CoAse"/>
</dbReference>
<dbReference type="Pfam" id="PF00293">
    <property type="entry name" value="NUDIX"/>
    <property type="match status" value="1"/>
</dbReference>
<evidence type="ECO:0000256" key="2">
    <source>
        <dbReference type="ARBA" id="ARBA00001946"/>
    </source>
</evidence>
<accession>A0ABY6VQS9</accession>
<feature type="domain" description="Nudix hydrolase" evidence="7">
    <location>
        <begin position="60"/>
        <end position="197"/>
    </location>
</feature>
<comment type="cofactor">
    <cofactor evidence="2">
        <name>Mg(2+)</name>
        <dbReference type="ChEBI" id="CHEBI:18420"/>
    </cofactor>
</comment>
<dbReference type="SUPFAM" id="SSF55811">
    <property type="entry name" value="Nudix"/>
    <property type="match status" value="1"/>
</dbReference>
<keyword evidence="5" id="KW-0460">Magnesium</keyword>
<dbReference type="PANTHER" id="PTHR12992:SF11">
    <property type="entry name" value="MITOCHONDRIAL COENZYME A DIPHOSPHATASE NUDT8"/>
    <property type="match status" value="1"/>
</dbReference>
<dbReference type="CDD" id="cd03426">
    <property type="entry name" value="NUDIX_CoAse_Nudt7"/>
    <property type="match status" value="1"/>
</dbReference>
<evidence type="ECO:0000313" key="9">
    <source>
        <dbReference type="Proteomes" id="UP000366065"/>
    </source>
</evidence>
<dbReference type="Gene3D" id="3.90.79.10">
    <property type="entry name" value="Nucleoside Triphosphate Pyrophosphohydrolase"/>
    <property type="match status" value="1"/>
</dbReference>
<evidence type="ECO:0000256" key="5">
    <source>
        <dbReference type="ARBA" id="ARBA00022842"/>
    </source>
</evidence>
<comment type="cofactor">
    <cofactor evidence="1">
        <name>Mn(2+)</name>
        <dbReference type="ChEBI" id="CHEBI:29035"/>
    </cofactor>
</comment>
<evidence type="ECO:0000256" key="1">
    <source>
        <dbReference type="ARBA" id="ARBA00001936"/>
    </source>
</evidence>
<dbReference type="Proteomes" id="UP000366065">
    <property type="component" value="Unassembled WGS sequence"/>
</dbReference>
<evidence type="ECO:0000256" key="3">
    <source>
        <dbReference type="ARBA" id="ARBA00022723"/>
    </source>
</evidence>